<dbReference type="EMBL" id="UYIQ01000001">
    <property type="protein sequence ID" value="VDG82311.1"/>
    <property type="molecule type" value="Genomic_DNA"/>
</dbReference>
<keyword evidence="2" id="KW-0732">Signal</keyword>
<name>A0A2X2RC20_CAPOC</name>
<evidence type="ECO:0000313" key="5">
    <source>
        <dbReference type="Proteomes" id="UP000249891"/>
    </source>
</evidence>
<reference evidence="3 5" key="1">
    <citation type="submission" date="2018-06" db="EMBL/GenBank/DDBJ databases">
        <authorList>
            <consortium name="Pathogen Informatics"/>
            <person name="Doyle S."/>
        </authorList>
    </citation>
    <scope>NUCLEOTIDE SEQUENCE [LARGE SCALE GENOMIC DNA]</scope>
    <source>
        <strain evidence="3 5">NCTC11546</strain>
    </source>
</reference>
<dbReference type="RefSeq" id="WP_016479681.1">
    <property type="nucleotide sequence ID" value="NZ_CP110228.1"/>
</dbReference>
<feature type="compositionally biased region" description="Basic and acidic residues" evidence="1">
    <location>
        <begin position="70"/>
        <end position="100"/>
    </location>
</feature>
<gene>
    <name evidence="4" type="ORF">NCTC11458_01613</name>
    <name evidence="3" type="ORF">NCTC11546_01898</name>
</gene>
<feature type="compositionally biased region" description="Basic and acidic residues" evidence="1">
    <location>
        <begin position="49"/>
        <end position="63"/>
    </location>
</feature>
<evidence type="ECO:0008006" key="7">
    <source>
        <dbReference type="Google" id="ProtNLM"/>
    </source>
</evidence>
<evidence type="ECO:0000313" key="4">
    <source>
        <dbReference type="EMBL" id="VDG82311.1"/>
    </source>
</evidence>
<organism evidence="3 5">
    <name type="scientific">Capnocytophaga ochracea</name>
    <dbReference type="NCBI Taxonomy" id="1018"/>
    <lineage>
        <taxon>Bacteria</taxon>
        <taxon>Pseudomonadati</taxon>
        <taxon>Bacteroidota</taxon>
        <taxon>Flavobacteriia</taxon>
        <taxon>Flavobacteriales</taxon>
        <taxon>Flavobacteriaceae</taxon>
        <taxon>Capnocytophaga</taxon>
    </lineage>
</organism>
<dbReference type="Proteomes" id="UP000276733">
    <property type="component" value="Unassembled WGS sequence"/>
</dbReference>
<evidence type="ECO:0000313" key="6">
    <source>
        <dbReference type="Proteomes" id="UP000276733"/>
    </source>
</evidence>
<dbReference type="AlphaFoldDB" id="A0A2X2RC20"/>
<feature type="signal peptide" evidence="2">
    <location>
        <begin position="1"/>
        <end position="22"/>
    </location>
</feature>
<evidence type="ECO:0000256" key="1">
    <source>
        <dbReference type="SAM" id="MobiDB-lite"/>
    </source>
</evidence>
<dbReference type="EMBL" id="UARG01000017">
    <property type="protein sequence ID" value="SQA78658.1"/>
    <property type="molecule type" value="Genomic_DNA"/>
</dbReference>
<protein>
    <recommendedName>
        <fullName evidence="7">Low-complexity protein</fullName>
    </recommendedName>
</protein>
<evidence type="ECO:0000313" key="3">
    <source>
        <dbReference type="EMBL" id="SQA78658.1"/>
    </source>
</evidence>
<reference evidence="4 6" key="2">
    <citation type="submission" date="2018-11" db="EMBL/GenBank/DDBJ databases">
        <authorList>
            <consortium name="Pathogen Informatics"/>
        </authorList>
    </citation>
    <scope>NUCLEOTIDE SEQUENCE [LARGE SCALE GENOMIC DNA]</scope>
    <source>
        <strain evidence="4 6">NCTC11458</strain>
    </source>
</reference>
<sequence length="100" mass="10927">MKNTFKLIVAAFVMFAFSTNVGAMTLNVNQIAKSLIVDQDGNGGVKVKKSCDKDGEKKECNKDGKKKSCCKKDGKKDAKKSCHEKGGEKKEVKAEEKPVE</sequence>
<accession>A0A2X2RC20</accession>
<feature type="region of interest" description="Disordered" evidence="1">
    <location>
        <begin position="41"/>
        <end position="100"/>
    </location>
</feature>
<dbReference type="Proteomes" id="UP000249891">
    <property type="component" value="Unassembled WGS sequence"/>
</dbReference>
<proteinExistence type="predicted"/>
<feature type="chain" id="PRO_5036058379" description="Low-complexity protein" evidence="2">
    <location>
        <begin position="23"/>
        <end position="100"/>
    </location>
</feature>
<evidence type="ECO:0000256" key="2">
    <source>
        <dbReference type="SAM" id="SignalP"/>
    </source>
</evidence>